<dbReference type="PRINTS" id="PR00789">
    <property type="entry name" value="OSIALOPTASE"/>
</dbReference>
<keyword evidence="4 8" id="KW-0479">Metal-binding</keyword>
<dbReference type="GO" id="GO:0005737">
    <property type="term" value="C:cytoplasm"/>
    <property type="evidence" value="ECO:0007669"/>
    <property type="project" value="UniProtKB-SubCell"/>
</dbReference>
<evidence type="ECO:0000256" key="7">
    <source>
        <dbReference type="ARBA" id="ARBA00048117"/>
    </source>
</evidence>
<evidence type="ECO:0000256" key="4">
    <source>
        <dbReference type="ARBA" id="ARBA00022723"/>
    </source>
</evidence>
<comment type="caution">
    <text evidence="10">The sequence shown here is derived from an EMBL/GenBank/DDBJ whole genome shotgun (WGS) entry which is preliminary data.</text>
</comment>
<comment type="function">
    <text evidence="8">Required for the formation of a threonylcarbamoyl group on adenosine at position 37 (t(6)A37) in tRNAs that read codons beginning with adenine. Is involved in the transfer of the threonylcarbamoyl moiety of threonylcarbamoyl-AMP (TC-AMP) to the N6 group of A37, together with TsaE and TsaB. TsaD likely plays a direct catalytic role in this reaction.</text>
</comment>
<dbReference type="CDD" id="cd24133">
    <property type="entry name" value="ASKHA_NBD_TsaD_bac"/>
    <property type="match status" value="1"/>
</dbReference>
<feature type="binding site" evidence="8">
    <location>
        <position position="304"/>
    </location>
    <ligand>
        <name>Fe cation</name>
        <dbReference type="ChEBI" id="CHEBI:24875"/>
    </ligand>
</feature>
<dbReference type="InterPro" id="IPR017861">
    <property type="entry name" value="KAE1/TsaD"/>
</dbReference>
<evidence type="ECO:0000313" key="11">
    <source>
        <dbReference type="Proteomes" id="UP000610558"/>
    </source>
</evidence>
<feature type="binding site" evidence="8">
    <location>
        <position position="167"/>
    </location>
    <ligand>
        <name>substrate</name>
    </ligand>
</feature>
<dbReference type="FunFam" id="3.30.420.40:FF:000012">
    <property type="entry name" value="tRNA N6-adenosine threonylcarbamoyltransferase"/>
    <property type="match status" value="1"/>
</dbReference>
<dbReference type="PROSITE" id="PS01016">
    <property type="entry name" value="GLYCOPROTEASE"/>
    <property type="match status" value="1"/>
</dbReference>
<dbReference type="Proteomes" id="UP000610558">
    <property type="component" value="Unassembled WGS sequence"/>
</dbReference>
<accession>A0A927BZT0</accession>
<keyword evidence="3 8" id="KW-0819">tRNA processing</keyword>
<keyword evidence="2 8" id="KW-0808">Transferase</keyword>
<dbReference type="InterPro" id="IPR017860">
    <property type="entry name" value="Peptidase_M22_CS"/>
</dbReference>
<dbReference type="EMBL" id="JACXLD010000003">
    <property type="protein sequence ID" value="MBD2858613.1"/>
    <property type="molecule type" value="Genomic_DNA"/>
</dbReference>
<dbReference type="SUPFAM" id="SSF53067">
    <property type="entry name" value="Actin-like ATPase domain"/>
    <property type="match status" value="2"/>
</dbReference>
<dbReference type="GO" id="GO:0002949">
    <property type="term" value="P:tRNA threonylcarbamoyladenosine modification"/>
    <property type="evidence" value="ECO:0007669"/>
    <property type="project" value="UniProtKB-UniRule"/>
</dbReference>
<dbReference type="FunFam" id="3.30.420.40:FF:000040">
    <property type="entry name" value="tRNA N6-adenosine threonylcarbamoyltransferase"/>
    <property type="match status" value="1"/>
</dbReference>
<sequence length="342" mass="36177">MKVLGLESSCDETGVAIYDSEHGLLADALYSQIGLHSEFGGVVPELASRDHVRKLLPLVNEVFEKAGITGADLDGVAFTSGPGLAGALMVGACAGRAMAYAWGVPAIGVHHMEGHLLAPMLEETPPAFPFIALLVSGGHTQLVRVDGVGQYAILGESLDDAAGEAFDKAAKMLELPYPGGPQLAKLAESGDLSRFTFPRPMVNRPGLDFSFSGLKTFTLNTIADCRGEGELSAVDRADIAAAFQEAVVDTLSIKCLRALKQEGLTRLVMAGGVSANRVLRARLAEKLSAMGGEVYYPRPEYCTDNGAMIAYAGFCRLQAGQQDELGIAVRPRWPMDQLPALA</sequence>
<keyword evidence="11" id="KW-1185">Reference proteome</keyword>
<evidence type="ECO:0000313" key="10">
    <source>
        <dbReference type="EMBL" id="MBD2858613.1"/>
    </source>
</evidence>
<dbReference type="HAMAP" id="MF_01445">
    <property type="entry name" value="TsaD"/>
    <property type="match status" value="1"/>
</dbReference>
<dbReference type="EC" id="2.3.1.234" evidence="8"/>
<evidence type="ECO:0000256" key="5">
    <source>
        <dbReference type="ARBA" id="ARBA00023004"/>
    </source>
</evidence>
<dbReference type="InterPro" id="IPR043129">
    <property type="entry name" value="ATPase_NBD"/>
</dbReference>
<feature type="domain" description="Gcp-like" evidence="9">
    <location>
        <begin position="24"/>
        <end position="311"/>
    </location>
</feature>
<evidence type="ECO:0000256" key="3">
    <source>
        <dbReference type="ARBA" id="ARBA00022694"/>
    </source>
</evidence>
<feature type="binding site" evidence="8">
    <location>
        <position position="111"/>
    </location>
    <ligand>
        <name>Fe cation</name>
        <dbReference type="ChEBI" id="CHEBI:24875"/>
    </ligand>
</feature>
<name>A0A927BZT0_9GAMM</name>
<comment type="catalytic activity">
    <reaction evidence="7 8">
        <text>L-threonylcarbamoyladenylate + adenosine(37) in tRNA = N(6)-L-threonylcarbamoyladenosine(37) in tRNA + AMP + H(+)</text>
        <dbReference type="Rhea" id="RHEA:37059"/>
        <dbReference type="Rhea" id="RHEA-COMP:10162"/>
        <dbReference type="Rhea" id="RHEA-COMP:10163"/>
        <dbReference type="ChEBI" id="CHEBI:15378"/>
        <dbReference type="ChEBI" id="CHEBI:73682"/>
        <dbReference type="ChEBI" id="CHEBI:74411"/>
        <dbReference type="ChEBI" id="CHEBI:74418"/>
        <dbReference type="ChEBI" id="CHEBI:456215"/>
        <dbReference type="EC" id="2.3.1.234"/>
    </reaction>
</comment>
<evidence type="ECO:0000256" key="6">
    <source>
        <dbReference type="ARBA" id="ARBA00023315"/>
    </source>
</evidence>
<comment type="subcellular location">
    <subcellularLocation>
        <location evidence="8">Cytoplasm</location>
    </subcellularLocation>
</comment>
<comment type="cofactor">
    <cofactor evidence="8">
        <name>Fe(2+)</name>
        <dbReference type="ChEBI" id="CHEBI:29033"/>
    </cofactor>
    <text evidence="8">Binds 1 Fe(2+) ion per subunit.</text>
</comment>
<dbReference type="PANTHER" id="PTHR11735:SF6">
    <property type="entry name" value="TRNA N6-ADENOSINE THREONYLCARBAMOYLTRANSFERASE, MITOCHONDRIAL"/>
    <property type="match status" value="1"/>
</dbReference>
<dbReference type="GO" id="GO:0061711">
    <property type="term" value="F:tRNA N(6)-L-threonylcarbamoyladenine synthase activity"/>
    <property type="evidence" value="ECO:0007669"/>
    <property type="project" value="UniProtKB-EC"/>
</dbReference>
<feature type="binding site" evidence="8">
    <location>
        <position position="115"/>
    </location>
    <ligand>
        <name>Fe cation</name>
        <dbReference type="ChEBI" id="CHEBI:24875"/>
    </ligand>
</feature>
<dbReference type="Pfam" id="PF00814">
    <property type="entry name" value="TsaD"/>
    <property type="match status" value="1"/>
</dbReference>
<feature type="binding site" evidence="8">
    <location>
        <position position="180"/>
    </location>
    <ligand>
        <name>substrate</name>
    </ligand>
</feature>
<evidence type="ECO:0000256" key="8">
    <source>
        <dbReference type="HAMAP-Rule" id="MF_01445"/>
    </source>
</evidence>
<dbReference type="InterPro" id="IPR000905">
    <property type="entry name" value="Gcp-like_dom"/>
</dbReference>
<keyword evidence="1 8" id="KW-0963">Cytoplasm</keyword>
<dbReference type="GO" id="GO:0005506">
    <property type="term" value="F:iron ion binding"/>
    <property type="evidence" value="ECO:0007669"/>
    <property type="project" value="UniProtKB-UniRule"/>
</dbReference>
<proteinExistence type="inferred from homology"/>
<keyword evidence="6 8" id="KW-0012">Acyltransferase</keyword>
<dbReference type="PANTHER" id="PTHR11735">
    <property type="entry name" value="TRNA N6-ADENOSINE THREONYLCARBAMOYLTRANSFERASE"/>
    <property type="match status" value="1"/>
</dbReference>
<comment type="caution">
    <text evidence="8">Lacks conserved residue(s) required for the propagation of feature annotation.</text>
</comment>
<keyword evidence="5 8" id="KW-0408">Iron</keyword>
<protein>
    <recommendedName>
        <fullName evidence="8">tRNA N6-adenosine threonylcarbamoyltransferase</fullName>
        <ecNumber evidence="8">2.3.1.234</ecNumber>
    </recommendedName>
    <alternativeName>
        <fullName evidence="8">N6-L-threonylcarbamoyladenine synthase</fullName>
        <shortName evidence="8">t(6)A synthase</shortName>
    </alternativeName>
    <alternativeName>
        <fullName evidence="8">t(6)A37 threonylcarbamoyladenosine biosynthesis protein TsaD</fullName>
    </alternativeName>
    <alternativeName>
        <fullName evidence="8">tRNA threonylcarbamoyladenosine biosynthesis protein TsaD</fullName>
    </alternativeName>
</protein>
<organism evidence="10 11">
    <name type="scientific">Spongiibacter pelagi</name>
    <dbReference type="NCBI Taxonomy" id="2760804"/>
    <lineage>
        <taxon>Bacteria</taxon>
        <taxon>Pseudomonadati</taxon>
        <taxon>Pseudomonadota</taxon>
        <taxon>Gammaproteobacteria</taxon>
        <taxon>Cellvibrionales</taxon>
        <taxon>Spongiibacteraceae</taxon>
        <taxon>Spongiibacter</taxon>
    </lineage>
</organism>
<feature type="binding site" evidence="8">
    <location>
        <begin position="134"/>
        <end position="138"/>
    </location>
    <ligand>
        <name>substrate</name>
    </ligand>
</feature>
<dbReference type="RefSeq" id="WP_190763666.1">
    <property type="nucleotide sequence ID" value="NZ_JACXLD010000003.1"/>
</dbReference>
<gene>
    <name evidence="8 10" type="primary">tsaD</name>
    <name evidence="10" type="ORF">IB286_06280</name>
</gene>
<evidence type="ECO:0000256" key="1">
    <source>
        <dbReference type="ARBA" id="ARBA00022490"/>
    </source>
</evidence>
<dbReference type="AlphaFoldDB" id="A0A927BZT0"/>
<feature type="binding site" evidence="8">
    <location>
        <position position="276"/>
    </location>
    <ligand>
        <name>substrate</name>
    </ligand>
</feature>
<dbReference type="NCBIfam" id="TIGR03723">
    <property type="entry name" value="T6A_TsaD_YgjD"/>
    <property type="match status" value="1"/>
</dbReference>
<dbReference type="NCBIfam" id="TIGR00329">
    <property type="entry name" value="gcp_kae1"/>
    <property type="match status" value="1"/>
</dbReference>
<dbReference type="InterPro" id="IPR022450">
    <property type="entry name" value="TsaD"/>
</dbReference>
<dbReference type="Gene3D" id="3.30.420.40">
    <property type="match status" value="2"/>
</dbReference>
<evidence type="ECO:0000256" key="2">
    <source>
        <dbReference type="ARBA" id="ARBA00022679"/>
    </source>
</evidence>
<reference evidence="10" key="1">
    <citation type="submission" date="2020-09" db="EMBL/GenBank/DDBJ databases">
        <authorList>
            <person name="Yoon J.-W."/>
        </authorList>
    </citation>
    <scope>NUCLEOTIDE SEQUENCE</scope>
    <source>
        <strain evidence="10">KMU-158</strain>
    </source>
</reference>
<evidence type="ECO:0000259" key="9">
    <source>
        <dbReference type="Pfam" id="PF00814"/>
    </source>
</evidence>
<comment type="similarity">
    <text evidence="8">Belongs to the KAE1 / TsaD family.</text>
</comment>